<protein>
    <submittedName>
        <fullName evidence="1">2-polyprenyl-6-methoxyphenol hydroxylase</fullName>
    </submittedName>
</protein>
<keyword evidence="2" id="KW-1185">Reference proteome</keyword>
<organism evidence="1 2">
    <name type="scientific">Rhodococcus tukisamuensis</name>
    <dbReference type="NCBI Taxonomy" id="168276"/>
    <lineage>
        <taxon>Bacteria</taxon>
        <taxon>Bacillati</taxon>
        <taxon>Actinomycetota</taxon>
        <taxon>Actinomycetes</taxon>
        <taxon>Mycobacteriales</taxon>
        <taxon>Nocardiaceae</taxon>
        <taxon>Rhodococcus</taxon>
    </lineage>
</organism>
<sequence>MTKIGDHAVVVGASIGGLLAARVLTDFYGTVTVVERDVLPDDPGHRRGVPQGRHGHALLARGSQIMGELFPGLLDELVAGSAPVLADGDFSRFYFSPGGHLIVRSGIARDPDPVYVPSRPFLEGQVRRRLRAIANVTMMDGHGIVELTAADRDRVTGGRVVNRAGGGSRTLTADLVVDATGRGSRTPAFLEHLGYGRPDEDHVVVDVAYASQLLRIPPRTLREGIVLVGARPGRPTGMALFGYENDTWLFTVAGMAGREPPRELAEMIAFAEEFGPAHVLAAIRDAEPIGEVARHRLPSNQWRRYDRMRRFPDGLLVFGDAICSFNPLYGQGMTVAALEAVTLRGCLQRGDRDLPRRFFRAASKPISVAWQIAVGADLALPEVEGPRPLPVRISNAYVEKVLTAAESDTAVARQFLRVTGFLDPPARLVHPTVMARVVIANRRRRRRANRAPAMTGAVR</sequence>
<name>A0A1G7CUC6_9NOCA</name>
<evidence type="ECO:0000313" key="1">
    <source>
        <dbReference type="EMBL" id="SDE42918.1"/>
    </source>
</evidence>
<dbReference type="AlphaFoldDB" id="A0A1G7CUC6"/>
<dbReference type="STRING" id="168276.SAMN05444580_11720"/>
<proteinExistence type="predicted"/>
<evidence type="ECO:0000313" key="2">
    <source>
        <dbReference type="Proteomes" id="UP000199417"/>
    </source>
</evidence>
<dbReference type="InterPro" id="IPR036188">
    <property type="entry name" value="FAD/NAD-bd_sf"/>
</dbReference>
<dbReference type="EMBL" id="FNAB01000017">
    <property type="protein sequence ID" value="SDE42918.1"/>
    <property type="molecule type" value="Genomic_DNA"/>
</dbReference>
<reference evidence="1 2" key="1">
    <citation type="submission" date="2016-10" db="EMBL/GenBank/DDBJ databases">
        <authorList>
            <person name="de Groot N.N."/>
        </authorList>
    </citation>
    <scope>NUCLEOTIDE SEQUENCE [LARGE SCALE GENOMIC DNA]</scope>
    <source>
        <strain evidence="1 2">JCM 11308</strain>
    </source>
</reference>
<dbReference type="Proteomes" id="UP000199417">
    <property type="component" value="Unassembled WGS sequence"/>
</dbReference>
<accession>A0A1G7CUC6</accession>
<dbReference type="Gene3D" id="3.50.50.60">
    <property type="entry name" value="FAD/NAD(P)-binding domain"/>
    <property type="match status" value="1"/>
</dbReference>
<dbReference type="RefSeq" id="WP_072846962.1">
    <property type="nucleotide sequence ID" value="NZ_FNAB01000017.1"/>
</dbReference>
<dbReference type="PANTHER" id="PTHR43422">
    <property type="entry name" value="THIAMINE THIAZOLE SYNTHASE"/>
    <property type="match status" value="1"/>
</dbReference>
<gene>
    <name evidence="1" type="ORF">SAMN05444580_11720</name>
</gene>
<dbReference type="PANTHER" id="PTHR43422:SF3">
    <property type="entry name" value="THIAMINE THIAZOLE SYNTHASE"/>
    <property type="match status" value="1"/>
</dbReference>
<dbReference type="SUPFAM" id="SSF51905">
    <property type="entry name" value="FAD/NAD(P)-binding domain"/>
    <property type="match status" value="1"/>
</dbReference>